<dbReference type="SUPFAM" id="SSF51206">
    <property type="entry name" value="cAMP-binding domain-like"/>
    <property type="match status" value="1"/>
</dbReference>
<sequence length="140" mass="15760">MNTTQMMAVLKQSTIFGSLEESFLDTLIFLAYPETFAADGVIYTRGEPSDGRFGMILSGRVQVLKKSGEVVCDITPGEVIGEIALSETHHKRTMTVKAAEPTEILIWNVEHIKEQIPGVWKRLLKLAWTHLSDYSEYIDE</sequence>
<dbReference type="InterPro" id="IPR000595">
    <property type="entry name" value="cNMP-bd_dom"/>
</dbReference>
<dbReference type="PANTHER" id="PTHR11635">
    <property type="entry name" value="CAMP-DEPENDENT PROTEIN KINASE REGULATORY CHAIN"/>
    <property type="match status" value="1"/>
</dbReference>
<proteinExistence type="predicted"/>
<feature type="domain" description="Cyclic nucleotide-binding" evidence="1">
    <location>
        <begin position="15"/>
        <end position="105"/>
    </location>
</feature>
<dbReference type="STRING" id="1499966.U14_03432"/>
<dbReference type="Proteomes" id="UP000030700">
    <property type="component" value="Unassembled WGS sequence"/>
</dbReference>
<evidence type="ECO:0000313" key="3">
    <source>
        <dbReference type="Proteomes" id="UP000030700"/>
    </source>
</evidence>
<dbReference type="SMART" id="SM00100">
    <property type="entry name" value="cNMP"/>
    <property type="match status" value="1"/>
</dbReference>
<reference evidence="2" key="1">
    <citation type="journal article" date="2015" name="PeerJ">
        <title>First genomic representation of candidate bacterial phylum KSB3 points to enhanced environmental sensing as a trigger of wastewater bulking.</title>
        <authorList>
            <person name="Sekiguchi Y."/>
            <person name="Ohashi A."/>
            <person name="Parks D.H."/>
            <person name="Yamauchi T."/>
            <person name="Tyson G.W."/>
            <person name="Hugenholtz P."/>
        </authorList>
    </citation>
    <scope>NUCLEOTIDE SEQUENCE [LARGE SCALE GENOMIC DNA]</scope>
</reference>
<dbReference type="HOGENOM" id="CLU_1861260_0_0_0"/>
<dbReference type="GO" id="GO:0005829">
    <property type="term" value="C:cytosol"/>
    <property type="evidence" value="ECO:0007669"/>
    <property type="project" value="TreeGrafter"/>
</dbReference>
<dbReference type="InterPro" id="IPR014710">
    <property type="entry name" value="RmlC-like_jellyroll"/>
</dbReference>
<gene>
    <name evidence="2" type="ORF">U14_03432</name>
</gene>
<dbReference type="EMBL" id="DF820458">
    <property type="protein sequence ID" value="GAK52181.1"/>
    <property type="molecule type" value="Genomic_DNA"/>
</dbReference>
<dbReference type="CDD" id="cd00038">
    <property type="entry name" value="CAP_ED"/>
    <property type="match status" value="1"/>
</dbReference>
<dbReference type="Gene3D" id="2.60.120.10">
    <property type="entry name" value="Jelly Rolls"/>
    <property type="match status" value="1"/>
</dbReference>
<dbReference type="AlphaFoldDB" id="A0A081BP65"/>
<organism evidence="2">
    <name type="scientific">Candidatus Moduliflexus flocculans</name>
    <dbReference type="NCBI Taxonomy" id="1499966"/>
    <lineage>
        <taxon>Bacteria</taxon>
        <taxon>Candidatus Moduliflexota</taxon>
        <taxon>Candidatus Moduliflexia</taxon>
        <taxon>Candidatus Moduliflexales</taxon>
        <taxon>Candidatus Moduliflexaceae</taxon>
    </lineage>
</organism>
<accession>A0A081BP65</accession>
<dbReference type="GO" id="GO:0005952">
    <property type="term" value="C:cAMP-dependent protein kinase complex"/>
    <property type="evidence" value="ECO:0007669"/>
    <property type="project" value="InterPro"/>
</dbReference>
<dbReference type="PROSITE" id="PS50042">
    <property type="entry name" value="CNMP_BINDING_3"/>
    <property type="match status" value="1"/>
</dbReference>
<dbReference type="Pfam" id="PF00027">
    <property type="entry name" value="cNMP_binding"/>
    <property type="match status" value="1"/>
</dbReference>
<name>A0A081BP65_9BACT</name>
<evidence type="ECO:0000259" key="1">
    <source>
        <dbReference type="PROSITE" id="PS50042"/>
    </source>
</evidence>
<dbReference type="InterPro" id="IPR018490">
    <property type="entry name" value="cNMP-bd_dom_sf"/>
</dbReference>
<dbReference type="PANTHER" id="PTHR11635:SF152">
    <property type="entry name" value="CAMP-DEPENDENT PROTEIN KINASE TYPE I REGULATORY SUBUNIT-RELATED"/>
    <property type="match status" value="1"/>
</dbReference>
<evidence type="ECO:0000313" key="2">
    <source>
        <dbReference type="EMBL" id="GAK52181.1"/>
    </source>
</evidence>
<protein>
    <submittedName>
        <fullName evidence="2">Transcriptional regulator, Crp</fullName>
    </submittedName>
</protein>
<dbReference type="InterPro" id="IPR050503">
    <property type="entry name" value="cAMP-dep_PK_reg_su-like"/>
</dbReference>
<keyword evidence="3" id="KW-1185">Reference proteome</keyword>